<dbReference type="CDD" id="cd15489">
    <property type="entry name" value="PHD_SF"/>
    <property type="match status" value="1"/>
</dbReference>
<keyword evidence="3" id="KW-0862">Zinc</keyword>
<dbReference type="Proteomes" id="UP001141434">
    <property type="component" value="Unassembled WGS sequence"/>
</dbReference>
<dbReference type="SMART" id="SM00249">
    <property type="entry name" value="PHD"/>
    <property type="match status" value="1"/>
</dbReference>
<keyword evidence="8" id="KW-1185">Reference proteome</keyword>
<feature type="region of interest" description="Disordered" evidence="5">
    <location>
        <begin position="322"/>
        <end position="345"/>
    </location>
</feature>
<accession>A0A9W9G4H7</accession>
<organism evidence="7 8">
    <name type="scientific">Penicillium alfredii</name>
    <dbReference type="NCBI Taxonomy" id="1506179"/>
    <lineage>
        <taxon>Eukaryota</taxon>
        <taxon>Fungi</taxon>
        <taxon>Dikarya</taxon>
        <taxon>Ascomycota</taxon>
        <taxon>Pezizomycotina</taxon>
        <taxon>Eurotiomycetes</taxon>
        <taxon>Eurotiomycetidae</taxon>
        <taxon>Eurotiales</taxon>
        <taxon>Aspergillaceae</taxon>
        <taxon>Penicillium</taxon>
    </lineage>
</organism>
<dbReference type="SUPFAM" id="SSF57850">
    <property type="entry name" value="RING/U-box"/>
    <property type="match status" value="1"/>
</dbReference>
<comment type="caution">
    <text evidence="7">The sequence shown here is derived from an EMBL/GenBank/DDBJ whole genome shotgun (WGS) entry which is preliminary data.</text>
</comment>
<evidence type="ECO:0000256" key="4">
    <source>
        <dbReference type="PROSITE-ProRule" id="PRU00175"/>
    </source>
</evidence>
<feature type="domain" description="RING-type" evidence="6">
    <location>
        <begin position="206"/>
        <end position="253"/>
    </location>
</feature>
<dbReference type="InterPro" id="IPR019787">
    <property type="entry name" value="Znf_PHD-finger"/>
</dbReference>
<proteinExistence type="predicted"/>
<evidence type="ECO:0000256" key="5">
    <source>
        <dbReference type="SAM" id="MobiDB-lite"/>
    </source>
</evidence>
<evidence type="ECO:0000256" key="2">
    <source>
        <dbReference type="ARBA" id="ARBA00022771"/>
    </source>
</evidence>
<evidence type="ECO:0000256" key="3">
    <source>
        <dbReference type="ARBA" id="ARBA00022833"/>
    </source>
</evidence>
<dbReference type="EMBL" id="JAPMSZ010000002">
    <property type="protein sequence ID" value="KAJ5111813.1"/>
    <property type="molecule type" value="Genomic_DNA"/>
</dbReference>
<dbReference type="InterPro" id="IPR001965">
    <property type="entry name" value="Znf_PHD"/>
</dbReference>
<evidence type="ECO:0000313" key="8">
    <source>
        <dbReference type="Proteomes" id="UP001141434"/>
    </source>
</evidence>
<dbReference type="PROSITE" id="PS50089">
    <property type="entry name" value="ZF_RING_2"/>
    <property type="match status" value="1"/>
</dbReference>
<protein>
    <recommendedName>
        <fullName evidence="6">RING-type domain-containing protein</fullName>
    </recommendedName>
</protein>
<name>A0A9W9G4H7_9EURO</name>
<dbReference type="Pfam" id="PF00628">
    <property type="entry name" value="PHD"/>
    <property type="match status" value="1"/>
</dbReference>
<sequence length="360" mass="40283">MPQWQWEHVRSREDVTCSGVTKHGSPCKLRVCQANIKEAYHKLNCLAQHTFDLSSLQTRLREIIPLLLCKRWHQDQADDVSRAWYAATCTEESRALFRGPSISVERDVRDSRDGGIVHQHATAPTLAGDRGSQDIDVLPPYDQLWPLSYQDAGRVISGNDLREKQVPWEITPTHPAILAVDNTSGGSHSVRIRSCSDRPNLEDVECRICLGGDRDESVVLQCEVCTNVVHLGCMEDWLTNRSSVNRFSCPICRGQQTFDAFHCSSAVDYTDTNVGNFRDSALSEHGSGRTSPSEETPRFVRSSRGSFVDLSTQASHSAITRLPNDPVCVGQPDEHDNRIGFGSGFQYRDRNSVQVSRLED</sequence>
<feature type="region of interest" description="Disordered" evidence="5">
    <location>
        <begin position="280"/>
        <end position="302"/>
    </location>
</feature>
<dbReference type="InterPro" id="IPR001841">
    <property type="entry name" value="Znf_RING"/>
</dbReference>
<keyword evidence="1" id="KW-0479">Metal-binding</keyword>
<reference evidence="7" key="2">
    <citation type="journal article" date="2023" name="IMA Fungus">
        <title>Comparative genomic study of the Penicillium genus elucidates a diverse pangenome and 15 lateral gene transfer events.</title>
        <authorList>
            <person name="Petersen C."/>
            <person name="Sorensen T."/>
            <person name="Nielsen M.R."/>
            <person name="Sondergaard T.E."/>
            <person name="Sorensen J.L."/>
            <person name="Fitzpatrick D.A."/>
            <person name="Frisvad J.C."/>
            <person name="Nielsen K.L."/>
        </authorList>
    </citation>
    <scope>NUCLEOTIDE SEQUENCE</scope>
    <source>
        <strain evidence="7">IBT 34128</strain>
    </source>
</reference>
<evidence type="ECO:0000256" key="1">
    <source>
        <dbReference type="ARBA" id="ARBA00022723"/>
    </source>
</evidence>
<dbReference type="RefSeq" id="XP_056515292.1">
    <property type="nucleotide sequence ID" value="XM_056652025.1"/>
</dbReference>
<gene>
    <name evidence="7" type="ORF">NUU61_001443</name>
</gene>
<evidence type="ECO:0000313" key="7">
    <source>
        <dbReference type="EMBL" id="KAJ5111813.1"/>
    </source>
</evidence>
<dbReference type="InterPro" id="IPR013083">
    <property type="entry name" value="Znf_RING/FYVE/PHD"/>
</dbReference>
<dbReference type="Gene3D" id="3.30.40.10">
    <property type="entry name" value="Zinc/RING finger domain, C3HC4 (zinc finger)"/>
    <property type="match status" value="1"/>
</dbReference>
<keyword evidence="2 4" id="KW-0863">Zinc-finger</keyword>
<reference evidence="7" key="1">
    <citation type="submission" date="2022-11" db="EMBL/GenBank/DDBJ databases">
        <authorList>
            <person name="Petersen C."/>
        </authorList>
    </citation>
    <scope>NUCLEOTIDE SEQUENCE</scope>
    <source>
        <strain evidence="7">IBT 34128</strain>
    </source>
</reference>
<dbReference type="GO" id="GO:0008270">
    <property type="term" value="F:zinc ion binding"/>
    <property type="evidence" value="ECO:0007669"/>
    <property type="project" value="UniProtKB-KW"/>
</dbReference>
<dbReference type="GeneID" id="81391193"/>
<evidence type="ECO:0000259" key="6">
    <source>
        <dbReference type="PROSITE" id="PS50089"/>
    </source>
</evidence>
<dbReference type="SMART" id="SM00744">
    <property type="entry name" value="RINGv"/>
    <property type="match status" value="1"/>
</dbReference>
<dbReference type="InterPro" id="IPR011016">
    <property type="entry name" value="Znf_RING-CH"/>
</dbReference>
<dbReference type="AlphaFoldDB" id="A0A9W9G4H7"/>
<dbReference type="OrthoDB" id="4340602at2759"/>